<dbReference type="Proteomes" id="UP000643610">
    <property type="component" value="Unassembled WGS sequence"/>
</dbReference>
<dbReference type="EMBL" id="JACOFU010000001">
    <property type="protein sequence ID" value="MBC3830079.1"/>
    <property type="molecule type" value="Genomic_DNA"/>
</dbReference>
<dbReference type="InterPro" id="IPR001509">
    <property type="entry name" value="Epimerase_deHydtase"/>
</dbReference>
<reference evidence="2 3" key="1">
    <citation type="submission" date="2020-08" db="EMBL/GenBank/DDBJ databases">
        <title>Novel species isolated from subtropical streams in China.</title>
        <authorList>
            <person name="Lu H."/>
        </authorList>
    </citation>
    <scope>NUCLEOTIDE SEQUENCE [LARGE SCALE GENOMIC DNA]</scope>
    <source>
        <strain evidence="2 3">KCTC 52442</strain>
    </source>
</reference>
<dbReference type="SUPFAM" id="SSF51735">
    <property type="entry name" value="NAD(P)-binding Rossmann-fold domains"/>
    <property type="match status" value="1"/>
</dbReference>
<dbReference type="RefSeq" id="WP_186889122.1">
    <property type="nucleotide sequence ID" value="NZ_JACOFU010000001.1"/>
</dbReference>
<dbReference type="InterPro" id="IPR036291">
    <property type="entry name" value="NAD(P)-bd_dom_sf"/>
</dbReference>
<protein>
    <submittedName>
        <fullName evidence="2">SDR family oxidoreductase</fullName>
    </submittedName>
</protein>
<proteinExistence type="predicted"/>
<organism evidence="2 3">
    <name type="scientific">Undibacterium amnicola</name>
    <dbReference type="NCBI Taxonomy" id="1834038"/>
    <lineage>
        <taxon>Bacteria</taxon>
        <taxon>Pseudomonadati</taxon>
        <taxon>Pseudomonadota</taxon>
        <taxon>Betaproteobacteria</taxon>
        <taxon>Burkholderiales</taxon>
        <taxon>Oxalobacteraceae</taxon>
        <taxon>Undibacterium</taxon>
    </lineage>
</organism>
<feature type="domain" description="NAD-dependent epimerase/dehydratase" evidence="1">
    <location>
        <begin position="5"/>
        <end position="224"/>
    </location>
</feature>
<dbReference type="PANTHER" id="PTHR43245:SF58">
    <property type="entry name" value="BLL5923 PROTEIN"/>
    <property type="match status" value="1"/>
</dbReference>
<dbReference type="Pfam" id="PF01370">
    <property type="entry name" value="Epimerase"/>
    <property type="match status" value="1"/>
</dbReference>
<gene>
    <name evidence="2" type="ORF">H8K33_00995</name>
</gene>
<dbReference type="PANTHER" id="PTHR43245">
    <property type="entry name" value="BIFUNCTIONAL POLYMYXIN RESISTANCE PROTEIN ARNA"/>
    <property type="match status" value="1"/>
</dbReference>
<comment type="caution">
    <text evidence="2">The sequence shown here is derived from an EMBL/GenBank/DDBJ whole genome shotgun (WGS) entry which is preliminary data.</text>
</comment>
<sequence length="320" mass="35061">MNNKILITGATGFVGSHLLQMALAQNRQVICPVRTQSSATDAWVSHISGIDSKTDWQAHLTNVNTVIHCAARVHVMNDTAADPLLAFREVNLYGSLRLAEQAAAAGVSQFIYLSSIKVNGEVTPDGTAFTEDDAPQASDPYGISKQEAETTLLELGQRTGMAITIIRPPLVYGKGVAANFLSLLIWVKKQIPLPLASIHNQRSFVFVKNLCDFILHCVQNPQAFNQIFLISDGKDLSTTELLQEAAKALEVPSRLLPCPVSVIRFGARLLGKSNIADRLCQSLRVDSSKAREQMRWMPPYTVQQGLRESAAMLMSNHKQP</sequence>
<dbReference type="Gene3D" id="3.40.50.720">
    <property type="entry name" value="NAD(P)-binding Rossmann-like Domain"/>
    <property type="match status" value="1"/>
</dbReference>
<evidence type="ECO:0000313" key="3">
    <source>
        <dbReference type="Proteomes" id="UP000643610"/>
    </source>
</evidence>
<name>A0ABR6XM57_9BURK</name>
<accession>A0ABR6XM57</accession>
<keyword evidence="3" id="KW-1185">Reference proteome</keyword>
<dbReference type="CDD" id="cd05232">
    <property type="entry name" value="UDP_G4E_4_SDR_e"/>
    <property type="match status" value="1"/>
</dbReference>
<evidence type="ECO:0000259" key="1">
    <source>
        <dbReference type="Pfam" id="PF01370"/>
    </source>
</evidence>
<evidence type="ECO:0000313" key="2">
    <source>
        <dbReference type="EMBL" id="MBC3830079.1"/>
    </source>
</evidence>
<dbReference type="InterPro" id="IPR050177">
    <property type="entry name" value="Lipid_A_modif_metabolic_enz"/>
</dbReference>